<evidence type="ECO:0000313" key="5">
    <source>
        <dbReference type="RefSeq" id="XP_025055677.1"/>
    </source>
</evidence>
<evidence type="ECO:0000259" key="3">
    <source>
        <dbReference type="Pfam" id="PF02036"/>
    </source>
</evidence>
<dbReference type="GO" id="GO:0005886">
    <property type="term" value="C:plasma membrane"/>
    <property type="evidence" value="ECO:0007669"/>
    <property type="project" value="InterPro"/>
</dbReference>
<reference evidence="5" key="1">
    <citation type="submission" date="2025-08" db="UniProtKB">
        <authorList>
            <consortium name="RefSeq"/>
        </authorList>
    </citation>
    <scope>IDENTIFICATION</scope>
</reference>
<dbReference type="GeneID" id="102382552"/>
<dbReference type="PANTHER" id="PTHR10264">
    <property type="entry name" value="BAND 7 PROTEIN-RELATED"/>
    <property type="match status" value="1"/>
</dbReference>
<feature type="domain" description="SCP2" evidence="3">
    <location>
        <begin position="257"/>
        <end position="348"/>
    </location>
</feature>
<feature type="domain" description="Band 7" evidence="2">
    <location>
        <begin position="85"/>
        <end position="140"/>
    </location>
</feature>
<accession>A0A3Q0G897</accession>
<dbReference type="InterPro" id="IPR001107">
    <property type="entry name" value="Band_7"/>
</dbReference>
<evidence type="ECO:0000313" key="4">
    <source>
        <dbReference type="Proteomes" id="UP000189705"/>
    </source>
</evidence>
<dbReference type="PANTHER" id="PTHR10264:SF130">
    <property type="entry name" value="STOMATIN-LIKE PROTEIN 1"/>
    <property type="match status" value="1"/>
</dbReference>
<dbReference type="RefSeq" id="XP_025055677.1">
    <property type="nucleotide sequence ID" value="XM_025199892.1"/>
</dbReference>
<organism evidence="4 5">
    <name type="scientific">Alligator sinensis</name>
    <name type="common">Chinese alligator</name>
    <dbReference type="NCBI Taxonomy" id="38654"/>
    <lineage>
        <taxon>Eukaryota</taxon>
        <taxon>Metazoa</taxon>
        <taxon>Chordata</taxon>
        <taxon>Craniata</taxon>
        <taxon>Vertebrata</taxon>
        <taxon>Euteleostomi</taxon>
        <taxon>Archelosauria</taxon>
        <taxon>Archosauria</taxon>
        <taxon>Crocodylia</taxon>
        <taxon>Alligatoridae</taxon>
        <taxon>Alligatorinae</taxon>
        <taxon>Alligator</taxon>
    </lineage>
</organism>
<dbReference type="FunFam" id="3.30.1050.10:FF:000003">
    <property type="entry name" value="stomatin-like protein 1 isoform X2"/>
    <property type="match status" value="1"/>
</dbReference>
<dbReference type="SUPFAM" id="SSF55718">
    <property type="entry name" value="SCP-like"/>
    <property type="match status" value="1"/>
</dbReference>
<dbReference type="InterPro" id="IPR036527">
    <property type="entry name" value="SCP2_sterol-bd_dom_sf"/>
</dbReference>
<dbReference type="InterPro" id="IPR043202">
    <property type="entry name" value="Band-7_stomatin-like"/>
</dbReference>
<dbReference type="Proteomes" id="UP000189705">
    <property type="component" value="Unplaced"/>
</dbReference>
<dbReference type="AlphaFoldDB" id="A0A3Q0G897"/>
<sequence>MFSRSGYQALPLGDFDRFQQSSIGLYGSQKGFFSFGPAQDPVAQNQNTTDSSQGWLSWICHGIVTFLVFLLMVITFPISGWFALKIVPAYERMIVFRLGRIRAPQGPGVVLLLPFIDQWQRVDLRTRAFSVPPCKLEINDMTKSWGLEVDRVELILEAVLQSPQESHSGPLTVMPPIPGLEGLDSTIQHLAMHFFSNSMATAANPNVAPETAESVETVNEVEPPAPTITTTTTTAATTRRKLGAEELLSTVELFLSESLVSQVGASYQFNILLPSGARSTYFIDLSTGSGKVGCGVPEHNPNVILEMTEKDLQAFFLGELRPLTAYMSGRLRVKGDLNVALKLEELFKAMKQRR</sequence>
<name>A0A3Q0G897_ALLSI</name>
<keyword evidence="1" id="KW-1133">Transmembrane helix</keyword>
<gene>
    <name evidence="5" type="primary">STOML1</name>
</gene>
<dbReference type="Pfam" id="PF02036">
    <property type="entry name" value="SCP2"/>
    <property type="match status" value="1"/>
</dbReference>
<keyword evidence="1" id="KW-0472">Membrane</keyword>
<protein>
    <submittedName>
        <fullName evidence="5">Stomatin-like protein 1 isoform X2</fullName>
    </submittedName>
</protein>
<proteinExistence type="predicted"/>
<keyword evidence="4" id="KW-1185">Reference proteome</keyword>
<evidence type="ECO:0000259" key="2">
    <source>
        <dbReference type="Pfam" id="PF01145"/>
    </source>
</evidence>
<keyword evidence="1" id="KW-0812">Transmembrane</keyword>
<dbReference type="Gene3D" id="3.30.1050.10">
    <property type="entry name" value="SCP2 sterol-binding domain"/>
    <property type="match status" value="1"/>
</dbReference>
<dbReference type="Pfam" id="PF01145">
    <property type="entry name" value="Band_7"/>
    <property type="match status" value="1"/>
</dbReference>
<dbReference type="InterPro" id="IPR003033">
    <property type="entry name" value="SCP2_sterol-bd_dom"/>
</dbReference>
<dbReference type="CTD" id="9399"/>
<evidence type="ECO:0000256" key="1">
    <source>
        <dbReference type="SAM" id="Phobius"/>
    </source>
</evidence>
<feature type="transmembrane region" description="Helical" evidence="1">
    <location>
        <begin position="55"/>
        <end position="84"/>
    </location>
</feature>